<accession>A0A1E7YVJ3</accession>
<evidence type="ECO:0000256" key="1">
    <source>
        <dbReference type="SAM" id="Phobius"/>
    </source>
</evidence>
<comment type="caution">
    <text evidence="3">The sequence shown here is derived from an EMBL/GenBank/DDBJ whole genome shotgun (WGS) entry which is preliminary data.</text>
</comment>
<organism evidence="3 5">
    <name type="scientific">Acidithiobacillus caldus</name>
    <dbReference type="NCBI Taxonomy" id="33059"/>
    <lineage>
        <taxon>Bacteria</taxon>
        <taxon>Pseudomonadati</taxon>
        <taxon>Pseudomonadota</taxon>
        <taxon>Acidithiobacillia</taxon>
        <taxon>Acidithiobacillales</taxon>
        <taxon>Acidithiobacillaceae</taxon>
        <taxon>Acidithiobacillus</taxon>
    </lineage>
</organism>
<sequence>MNLLHRPDVQAVLRLLITRSRLQGQPKLELRLDDPAGHTWMGAILWNLGTIYQDYPSAIQWALFAMALGSVVTIWQIV</sequence>
<evidence type="ECO:0000313" key="2">
    <source>
        <dbReference type="EMBL" id="OFC37975.1"/>
    </source>
</evidence>
<dbReference type="Proteomes" id="UP000175616">
    <property type="component" value="Unassembled WGS sequence"/>
</dbReference>
<dbReference type="EMBL" id="LZYE01000061">
    <property type="protein sequence ID" value="OFC37975.1"/>
    <property type="molecule type" value="Genomic_DNA"/>
</dbReference>
<dbReference type="AlphaFoldDB" id="A0A1E7YVJ3"/>
<evidence type="ECO:0000313" key="4">
    <source>
        <dbReference type="Proteomes" id="UP000175616"/>
    </source>
</evidence>
<proteinExistence type="predicted"/>
<evidence type="ECO:0000313" key="5">
    <source>
        <dbReference type="Proteomes" id="UP000175707"/>
    </source>
</evidence>
<dbReference type="Proteomes" id="UP000175707">
    <property type="component" value="Unassembled WGS sequence"/>
</dbReference>
<reference evidence="4 5" key="1">
    <citation type="submission" date="2016-06" db="EMBL/GenBank/DDBJ databases">
        <title>Gene turnover analysis identifies the evolutionary adaptation of the extremophile Acidithiobacillus caldus.</title>
        <authorList>
            <person name="Zhang X."/>
        </authorList>
    </citation>
    <scope>NUCLEOTIDE SEQUENCE [LARGE SCALE GENOMIC DNA]</scope>
    <source>
        <strain evidence="2 4">DX</strain>
        <strain evidence="3 5">S1</strain>
    </source>
</reference>
<evidence type="ECO:0000313" key="3">
    <source>
        <dbReference type="EMBL" id="OFC60486.1"/>
    </source>
</evidence>
<keyword evidence="1" id="KW-1133">Transmembrane helix</keyword>
<keyword evidence="1" id="KW-0812">Transmembrane</keyword>
<feature type="transmembrane region" description="Helical" evidence="1">
    <location>
        <begin position="58"/>
        <end position="77"/>
    </location>
</feature>
<gene>
    <name evidence="2" type="ORF">BAE27_03250</name>
    <name evidence="3" type="ORF">BAE30_08075</name>
</gene>
<keyword evidence="1" id="KW-0472">Membrane</keyword>
<protein>
    <submittedName>
        <fullName evidence="3">Uncharacterized protein</fullName>
    </submittedName>
</protein>
<dbReference type="EMBL" id="LZYH01000529">
    <property type="protein sequence ID" value="OFC60486.1"/>
    <property type="molecule type" value="Genomic_DNA"/>
</dbReference>
<name>A0A1E7YVJ3_9PROT</name>